<gene>
    <name evidence="1" type="ORF">CP335_04055</name>
</gene>
<accession>A0A854XNE2</accession>
<sequence>MADQDLSITPPSIAKSSTIATFSKRLVCSSDSVESLTQATQAIIGELAYTRTMLLSHSHRFTAV</sequence>
<comment type="caution">
    <text evidence="1">The sequence shown here is derived from an EMBL/GenBank/DDBJ whole genome shotgun (WGS) entry which is preliminary data.</text>
</comment>
<evidence type="ECO:0000313" key="1">
    <source>
        <dbReference type="EMBL" id="PCM51105.1"/>
    </source>
</evidence>
<dbReference type="AlphaFoldDB" id="A0A854XNE2"/>
<protein>
    <submittedName>
        <fullName evidence="1">Uncharacterized protein</fullName>
    </submittedName>
</protein>
<organism evidence="1 2">
    <name type="scientific">Pseudomonas fluorescens</name>
    <dbReference type="NCBI Taxonomy" id="294"/>
    <lineage>
        <taxon>Bacteria</taxon>
        <taxon>Pseudomonadati</taxon>
        <taxon>Pseudomonadota</taxon>
        <taxon>Gammaproteobacteria</taxon>
        <taxon>Pseudomonadales</taxon>
        <taxon>Pseudomonadaceae</taxon>
        <taxon>Pseudomonas</taxon>
    </lineage>
</organism>
<dbReference type="Proteomes" id="UP000218643">
    <property type="component" value="Unassembled WGS sequence"/>
</dbReference>
<proteinExistence type="predicted"/>
<dbReference type="EMBL" id="NXHE01000003">
    <property type="protein sequence ID" value="PCM51105.1"/>
    <property type="molecule type" value="Genomic_DNA"/>
</dbReference>
<dbReference type="RefSeq" id="WP_027612503.1">
    <property type="nucleotide sequence ID" value="NZ_JAMYBE010000047.1"/>
</dbReference>
<name>A0A854XNE2_PSEFL</name>
<evidence type="ECO:0000313" key="2">
    <source>
        <dbReference type="Proteomes" id="UP000218643"/>
    </source>
</evidence>
<reference evidence="1 2" key="1">
    <citation type="submission" date="2017-09" db="EMBL/GenBank/DDBJ databases">
        <authorList>
            <person name="Haney C."/>
            <person name="Melnyk R."/>
        </authorList>
    </citation>
    <scope>NUCLEOTIDE SEQUENCE [LARGE SCALE GENOMIC DNA]</scope>
    <source>
        <strain evidence="1 2">CH229</strain>
    </source>
</reference>
<reference evidence="1 2" key="2">
    <citation type="submission" date="2017-10" db="EMBL/GenBank/DDBJ databases">
        <title>Rhizosphere-associated Pseudomonas modulate jasmonic acid/salicylic acid antagonism to induce systemic resistance to herbivores at the cost of susceptibility to pathogens.</title>
        <authorList>
            <person name="Haney C.H."/>
            <person name="Wiesmann C.L."/>
            <person name="Shapiro L.R."/>
            <person name="O'Sullivan L.R."/>
            <person name="Khorasani S."/>
            <person name="Melnyk R.A."/>
            <person name="Xiao L."/>
            <person name="Bush J."/>
            <person name="Carrillo J."/>
            <person name="Pierce N.E."/>
            <person name="Ausubel F.M."/>
        </authorList>
    </citation>
    <scope>NUCLEOTIDE SEQUENCE [LARGE SCALE GENOMIC DNA]</scope>
    <source>
        <strain evidence="1 2">CH229</strain>
    </source>
</reference>